<accession>A0A5C6B889</accession>
<keyword evidence="3" id="KW-1185">Reference proteome</keyword>
<dbReference type="Proteomes" id="UP000320176">
    <property type="component" value="Unassembled WGS sequence"/>
</dbReference>
<dbReference type="AlphaFoldDB" id="A0A5C6B889"/>
<organism evidence="2 3">
    <name type="scientific">Stieleria varia</name>
    <dbReference type="NCBI Taxonomy" id="2528005"/>
    <lineage>
        <taxon>Bacteria</taxon>
        <taxon>Pseudomonadati</taxon>
        <taxon>Planctomycetota</taxon>
        <taxon>Planctomycetia</taxon>
        <taxon>Pirellulales</taxon>
        <taxon>Pirellulaceae</taxon>
        <taxon>Stieleria</taxon>
    </lineage>
</organism>
<name>A0A5C6B889_9BACT</name>
<evidence type="ECO:0000313" key="3">
    <source>
        <dbReference type="Proteomes" id="UP000320176"/>
    </source>
</evidence>
<proteinExistence type="predicted"/>
<evidence type="ECO:0000313" key="2">
    <source>
        <dbReference type="EMBL" id="TWU08485.1"/>
    </source>
</evidence>
<evidence type="ECO:0000256" key="1">
    <source>
        <dbReference type="SAM" id="MobiDB-lite"/>
    </source>
</evidence>
<gene>
    <name evidence="2" type="ORF">Pla52n_10680</name>
</gene>
<reference evidence="2 3" key="1">
    <citation type="submission" date="2019-02" db="EMBL/GenBank/DDBJ databases">
        <title>Deep-cultivation of Planctomycetes and their phenomic and genomic characterization uncovers novel biology.</title>
        <authorList>
            <person name="Wiegand S."/>
            <person name="Jogler M."/>
            <person name="Boedeker C."/>
            <person name="Pinto D."/>
            <person name="Vollmers J."/>
            <person name="Rivas-Marin E."/>
            <person name="Kohn T."/>
            <person name="Peeters S.H."/>
            <person name="Heuer A."/>
            <person name="Rast P."/>
            <person name="Oberbeckmann S."/>
            <person name="Bunk B."/>
            <person name="Jeske O."/>
            <person name="Meyerdierks A."/>
            <person name="Storesund J.E."/>
            <person name="Kallscheuer N."/>
            <person name="Luecker S."/>
            <person name="Lage O.M."/>
            <person name="Pohl T."/>
            <person name="Merkel B.J."/>
            <person name="Hornburger P."/>
            <person name="Mueller R.-W."/>
            <person name="Bruemmer F."/>
            <person name="Labrenz M."/>
            <person name="Spormann A.M."/>
            <person name="Op Den Camp H."/>
            <person name="Overmann J."/>
            <person name="Amann R."/>
            <person name="Jetten M.S.M."/>
            <person name="Mascher T."/>
            <person name="Medema M.H."/>
            <person name="Devos D.P."/>
            <person name="Kaster A.-K."/>
            <person name="Ovreas L."/>
            <person name="Rohde M."/>
            <person name="Galperin M.Y."/>
            <person name="Jogler C."/>
        </authorList>
    </citation>
    <scope>NUCLEOTIDE SEQUENCE [LARGE SCALE GENOMIC DNA]</scope>
    <source>
        <strain evidence="2 3">Pla52n</strain>
    </source>
</reference>
<sequence>MVFIKRFSGRCRVQSETILNVFPGASDTNRLALVQTETICGLRHLVLRQESYSPDVGWFTQSCVVIEPEQVAALKMTLSPQQLGANGQGMKASVARPSRPQSSTAPTTLRLHEAV</sequence>
<dbReference type="EMBL" id="SJPN01000001">
    <property type="protein sequence ID" value="TWU08485.1"/>
    <property type="molecule type" value="Genomic_DNA"/>
</dbReference>
<comment type="caution">
    <text evidence="2">The sequence shown here is derived from an EMBL/GenBank/DDBJ whole genome shotgun (WGS) entry which is preliminary data.</text>
</comment>
<protein>
    <submittedName>
        <fullName evidence="2">Uncharacterized protein</fullName>
    </submittedName>
</protein>
<feature type="region of interest" description="Disordered" evidence="1">
    <location>
        <begin position="84"/>
        <end position="115"/>
    </location>
</feature>